<evidence type="ECO:0000313" key="4">
    <source>
        <dbReference type="Proteomes" id="UP000664169"/>
    </source>
</evidence>
<proteinExistence type="inferred from homology"/>
<keyword evidence="2" id="KW-0472">Membrane</keyword>
<dbReference type="GO" id="GO:0043386">
    <property type="term" value="P:mycotoxin biosynthetic process"/>
    <property type="evidence" value="ECO:0007669"/>
    <property type="project" value="InterPro"/>
</dbReference>
<reference evidence="3" key="1">
    <citation type="submission" date="2021-03" db="EMBL/GenBank/DDBJ databases">
        <authorList>
            <person name="Tagirdzhanova G."/>
        </authorList>
    </citation>
    <scope>NUCLEOTIDE SEQUENCE</scope>
</reference>
<dbReference type="OrthoDB" id="3687641at2759"/>
<organism evidence="3 4">
    <name type="scientific">Gomphillus americanus</name>
    <dbReference type="NCBI Taxonomy" id="1940652"/>
    <lineage>
        <taxon>Eukaryota</taxon>
        <taxon>Fungi</taxon>
        <taxon>Dikarya</taxon>
        <taxon>Ascomycota</taxon>
        <taxon>Pezizomycotina</taxon>
        <taxon>Lecanoromycetes</taxon>
        <taxon>OSLEUM clade</taxon>
        <taxon>Ostropomycetidae</taxon>
        <taxon>Ostropales</taxon>
        <taxon>Graphidaceae</taxon>
        <taxon>Gomphilloideae</taxon>
        <taxon>Gomphillus</taxon>
    </lineage>
</organism>
<evidence type="ECO:0000313" key="3">
    <source>
        <dbReference type="EMBL" id="CAF9926895.1"/>
    </source>
</evidence>
<dbReference type="InterPro" id="IPR021765">
    <property type="entry name" value="UstYa-like"/>
</dbReference>
<sequence length="246" mass="28313">MASYEVVPFLDDHKDKPKENKSHWHIDSKHPNIWLRKLCITTSLLLNVLLALAVIVLVLSVNKNDLLDPHSFARDAIVYKDTVFPLVNESIYAGPPSTRGDAAWEKLLYPQVIRVAKGEFTRQWDNPVKLQEGPGFSSSMSVYHEMHCVRYLRRFVYSEHYFPNATTDDYLFSQVHADHCLNLILQSIMCSADTTLINMYWLSGRTVPKYNPVKTPRSCVDWEKLENSLKSRVISHAEIGRLKNPL</sequence>
<dbReference type="EMBL" id="CAJPDQ010000026">
    <property type="protein sequence ID" value="CAF9926895.1"/>
    <property type="molecule type" value="Genomic_DNA"/>
</dbReference>
<comment type="caution">
    <text evidence="3">The sequence shown here is derived from an EMBL/GenBank/DDBJ whole genome shotgun (WGS) entry which is preliminary data.</text>
</comment>
<keyword evidence="4" id="KW-1185">Reference proteome</keyword>
<dbReference type="AlphaFoldDB" id="A0A8H3FN86"/>
<dbReference type="PANTHER" id="PTHR33365:SF7">
    <property type="entry name" value="TAT PATHWAY SIGNAL SEQUENCE"/>
    <property type="match status" value="1"/>
</dbReference>
<name>A0A8H3FN86_9LECA</name>
<gene>
    <name evidence="3" type="ORF">GOMPHAMPRED_004256</name>
</gene>
<keyword evidence="2" id="KW-1133">Transmembrane helix</keyword>
<dbReference type="PANTHER" id="PTHR33365">
    <property type="entry name" value="YALI0B05434P"/>
    <property type="match status" value="1"/>
</dbReference>
<dbReference type="Proteomes" id="UP000664169">
    <property type="component" value="Unassembled WGS sequence"/>
</dbReference>
<evidence type="ECO:0000256" key="2">
    <source>
        <dbReference type="SAM" id="Phobius"/>
    </source>
</evidence>
<feature type="transmembrane region" description="Helical" evidence="2">
    <location>
        <begin position="38"/>
        <end position="61"/>
    </location>
</feature>
<dbReference type="Pfam" id="PF11807">
    <property type="entry name" value="UstYa"/>
    <property type="match status" value="1"/>
</dbReference>
<keyword evidence="2" id="KW-0812">Transmembrane</keyword>
<evidence type="ECO:0000256" key="1">
    <source>
        <dbReference type="ARBA" id="ARBA00035112"/>
    </source>
</evidence>
<comment type="similarity">
    <text evidence="1">Belongs to the ustYa family.</text>
</comment>
<accession>A0A8H3FN86</accession>
<protein>
    <submittedName>
        <fullName evidence="3">Uncharacterized protein</fullName>
    </submittedName>
</protein>